<dbReference type="Proteomes" id="UP000295258">
    <property type="component" value="Unassembled WGS sequence"/>
</dbReference>
<evidence type="ECO:0000256" key="3">
    <source>
        <dbReference type="ARBA" id="ARBA00023163"/>
    </source>
</evidence>
<dbReference type="EMBL" id="SMKO01000005">
    <property type="protein sequence ID" value="TDD11949.1"/>
    <property type="molecule type" value="Genomic_DNA"/>
</dbReference>
<feature type="DNA-binding region" description="H-T-H motif" evidence="4">
    <location>
        <begin position="35"/>
        <end position="54"/>
    </location>
</feature>
<evidence type="ECO:0000256" key="1">
    <source>
        <dbReference type="ARBA" id="ARBA00023015"/>
    </source>
</evidence>
<dbReference type="PRINTS" id="PR00455">
    <property type="entry name" value="HTHTETR"/>
</dbReference>
<keyword evidence="7" id="KW-1185">Reference proteome</keyword>
<dbReference type="GO" id="GO:0003700">
    <property type="term" value="F:DNA-binding transcription factor activity"/>
    <property type="evidence" value="ECO:0007669"/>
    <property type="project" value="TreeGrafter"/>
</dbReference>
<gene>
    <name evidence="6" type="ORF">E1292_03815</name>
</gene>
<dbReference type="AlphaFoldDB" id="A0A4R4W0D2"/>
<feature type="domain" description="HTH tetR-type" evidence="5">
    <location>
        <begin position="13"/>
        <end position="72"/>
    </location>
</feature>
<sequence>MTASRSWRSEEVARNDRALLRAAREVLAVDGAHASVASIAARAGVGVGSLYRRYRTKQELFQRLCLIALRDYLDAANEGLAMDDPWAGLVHYAMASIRSGPGSLAPVAGTFDVTDEMTELAERGDRAVAELVERAHRARVLRAGVTAVDLELLIEQLSKSPLQEHLQRQGRTELYDAALNARERIIAVALDGLRAAPAGPLPGQAPGYELFTMRWAPPEDEQPASE</sequence>
<dbReference type="SUPFAM" id="SSF46689">
    <property type="entry name" value="Homeodomain-like"/>
    <property type="match status" value="1"/>
</dbReference>
<dbReference type="Gene3D" id="1.10.357.10">
    <property type="entry name" value="Tetracycline Repressor, domain 2"/>
    <property type="match status" value="1"/>
</dbReference>
<proteinExistence type="predicted"/>
<keyword evidence="1" id="KW-0805">Transcription regulation</keyword>
<dbReference type="Pfam" id="PF00440">
    <property type="entry name" value="TetR_N"/>
    <property type="match status" value="1"/>
</dbReference>
<dbReference type="GO" id="GO:0000976">
    <property type="term" value="F:transcription cis-regulatory region binding"/>
    <property type="evidence" value="ECO:0007669"/>
    <property type="project" value="TreeGrafter"/>
</dbReference>
<dbReference type="SUPFAM" id="SSF48498">
    <property type="entry name" value="Tetracyclin repressor-like, C-terminal domain"/>
    <property type="match status" value="1"/>
</dbReference>
<dbReference type="InterPro" id="IPR050109">
    <property type="entry name" value="HTH-type_TetR-like_transc_reg"/>
</dbReference>
<dbReference type="InterPro" id="IPR036271">
    <property type="entry name" value="Tet_transcr_reg_TetR-rel_C_sf"/>
</dbReference>
<reference evidence="6 7" key="1">
    <citation type="submission" date="2019-03" db="EMBL/GenBank/DDBJ databases">
        <title>Draft genome sequences of novel Actinobacteria.</title>
        <authorList>
            <person name="Sahin N."/>
            <person name="Ay H."/>
            <person name="Saygin H."/>
        </authorList>
    </citation>
    <scope>NUCLEOTIDE SEQUENCE [LARGE SCALE GENOMIC DNA]</scope>
    <source>
        <strain evidence="6 7">KC310</strain>
    </source>
</reference>
<dbReference type="PANTHER" id="PTHR30055:SF234">
    <property type="entry name" value="HTH-TYPE TRANSCRIPTIONAL REGULATOR BETI"/>
    <property type="match status" value="1"/>
</dbReference>
<dbReference type="InterPro" id="IPR001647">
    <property type="entry name" value="HTH_TetR"/>
</dbReference>
<keyword evidence="3" id="KW-0804">Transcription</keyword>
<evidence type="ECO:0000259" key="5">
    <source>
        <dbReference type="PROSITE" id="PS50977"/>
    </source>
</evidence>
<evidence type="ECO:0000256" key="2">
    <source>
        <dbReference type="ARBA" id="ARBA00023125"/>
    </source>
</evidence>
<evidence type="ECO:0000256" key="4">
    <source>
        <dbReference type="PROSITE-ProRule" id="PRU00335"/>
    </source>
</evidence>
<organism evidence="6 7">
    <name type="scientific">Nonomuraea deserti</name>
    <dbReference type="NCBI Taxonomy" id="1848322"/>
    <lineage>
        <taxon>Bacteria</taxon>
        <taxon>Bacillati</taxon>
        <taxon>Actinomycetota</taxon>
        <taxon>Actinomycetes</taxon>
        <taxon>Streptosporangiales</taxon>
        <taxon>Streptosporangiaceae</taxon>
        <taxon>Nonomuraea</taxon>
    </lineage>
</organism>
<keyword evidence="2 4" id="KW-0238">DNA-binding</keyword>
<dbReference type="PANTHER" id="PTHR30055">
    <property type="entry name" value="HTH-TYPE TRANSCRIPTIONAL REGULATOR RUTR"/>
    <property type="match status" value="1"/>
</dbReference>
<comment type="caution">
    <text evidence="6">The sequence shown here is derived from an EMBL/GenBank/DDBJ whole genome shotgun (WGS) entry which is preliminary data.</text>
</comment>
<accession>A0A4R4W0D2</accession>
<dbReference type="PROSITE" id="PS50977">
    <property type="entry name" value="HTH_TETR_2"/>
    <property type="match status" value="1"/>
</dbReference>
<protein>
    <submittedName>
        <fullName evidence="6">TetR/AcrR family transcriptional regulator</fullName>
    </submittedName>
</protein>
<name>A0A4R4W0D2_9ACTN</name>
<dbReference type="RefSeq" id="WP_132591998.1">
    <property type="nucleotide sequence ID" value="NZ_SMKO01000005.1"/>
</dbReference>
<dbReference type="InterPro" id="IPR009057">
    <property type="entry name" value="Homeodomain-like_sf"/>
</dbReference>
<evidence type="ECO:0000313" key="7">
    <source>
        <dbReference type="Proteomes" id="UP000295258"/>
    </source>
</evidence>
<evidence type="ECO:0000313" key="6">
    <source>
        <dbReference type="EMBL" id="TDD11949.1"/>
    </source>
</evidence>